<dbReference type="InterPro" id="IPR050789">
    <property type="entry name" value="Diverse_Enzym_Activities"/>
</dbReference>
<name>A0ABX8S8B5_9ACTN</name>
<accession>A0ABX8S8B5</accession>
<dbReference type="PANTHER" id="PTHR43283">
    <property type="entry name" value="BETA-LACTAMASE-RELATED"/>
    <property type="match status" value="1"/>
</dbReference>
<sequence>MTRLQEFVDGPVADGRLAGAVALIATTDGDREVAVAGRQAFGGAPMTRDSVFRIASITKPITAAATMALVDRGVLELDAEVRRWLPELADPPVLRRPDGPLDDTEPIERPITVRDLLGFGGGHGFIADFGAPVMAALFGELLQGPPAPAQVPPPAEWLRRLARIPLVHQPGRGWTYNTGADILGVLLSRATEQPLDRVFAELLFEPLGMTDTDFTTPRGGAARMTSLYRGSTLVDGPDGQWSHPPAFPSGAGGLVSTAADWCAFGLMLLNGGRYRGRSVLTEESVRLMTSPQHVAEPGNMFLQDQAWGFGGSVDIVTPEPWNVVGRYGWIGGTGTAGYIYPGAGTVAVWLGQRELQGPDDSDLIGDFLGDVADRVAARHGSQPTRPRSSE</sequence>
<dbReference type="Proteomes" id="UP000887023">
    <property type="component" value="Chromosome"/>
</dbReference>
<dbReference type="InterPro" id="IPR001466">
    <property type="entry name" value="Beta-lactam-related"/>
</dbReference>
<dbReference type="RefSeq" id="WP_083530176.1">
    <property type="nucleotide sequence ID" value="NZ_CBCRUZ010000029.1"/>
</dbReference>
<evidence type="ECO:0000259" key="1">
    <source>
        <dbReference type="Pfam" id="PF00144"/>
    </source>
</evidence>
<proteinExistence type="predicted"/>
<evidence type="ECO:0000313" key="3">
    <source>
        <dbReference type="Proteomes" id="UP000887023"/>
    </source>
</evidence>
<reference evidence="2" key="1">
    <citation type="submission" date="2021-07" db="EMBL/GenBank/DDBJ databases">
        <title>Candidatus Kaistella beijingensis sp. nov. isolated from a municipal wastewater treatment plant is involved in sludge foaming.</title>
        <authorList>
            <person name="Song Y."/>
            <person name="Liu S.-J."/>
        </authorList>
    </citation>
    <scope>NUCLEOTIDE SEQUENCE</scope>
    <source>
        <strain evidence="2">DSM 43998</strain>
    </source>
</reference>
<organism evidence="2 3">
    <name type="scientific">Skermania pinensis</name>
    <dbReference type="NCBI Taxonomy" id="39122"/>
    <lineage>
        <taxon>Bacteria</taxon>
        <taxon>Bacillati</taxon>
        <taxon>Actinomycetota</taxon>
        <taxon>Actinomycetes</taxon>
        <taxon>Mycobacteriales</taxon>
        <taxon>Gordoniaceae</taxon>
        <taxon>Skermania</taxon>
    </lineage>
</organism>
<dbReference type="Gene3D" id="3.40.710.10">
    <property type="entry name" value="DD-peptidase/beta-lactamase superfamily"/>
    <property type="match status" value="1"/>
</dbReference>
<protein>
    <submittedName>
        <fullName evidence="2">Beta-lactamase family protein</fullName>
    </submittedName>
</protein>
<dbReference type="EMBL" id="CP079105">
    <property type="protein sequence ID" value="QXQ14008.1"/>
    <property type="molecule type" value="Genomic_DNA"/>
</dbReference>
<evidence type="ECO:0000313" key="2">
    <source>
        <dbReference type="EMBL" id="QXQ14008.1"/>
    </source>
</evidence>
<dbReference type="SUPFAM" id="SSF56601">
    <property type="entry name" value="beta-lactamase/transpeptidase-like"/>
    <property type="match status" value="1"/>
</dbReference>
<dbReference type="InterPro" id="IPR012338">
    <property type="entry name" value="Beta-lactam/transpept-like"/>
</dbReference>
<keyword evidence="3" id="KW-1185">Reference proteome</keyword>
<dbReference type="Pfam" id="PF00144">
    <property type="entry name" value="Beta-lactamase"/>
    <property type="match status" value="1"/>
</dbReference>
<dbReference type="PANTHER" id="PTHR43283:SF3">
    <property type="entry name" value="BETA-LACTAMASE FAMILY PROTEIN (AFU_ORTHOLOGUE AFUA_5G07500)"/>
    <property type="match status" value="1"/>
</dbReference>
<gene>
    <name evidence="2" type="ORF">KV203_00610</name>
</gene>
<feature type="domain" description="Beta-lactamase-related" evidence="1">
    <location>
        <begin position="5"/>
        <end position="359"/>
    </location>
</feature>